<evidence type="ECO:0000313" key="2">
    <source>
        <dbReference type="EMBL" id="KAL2726679.1"/>
    </source>
</evidence>
<dbReference type="Proteomes" id="UP001607302">
    <property type="component" value="Unassembled WGS sequence"/>
</dbReference>
<dbReference type="AlphaFoldDB" id="A0ABD2B1U7"/>
<sequence>MTSFYNGSRSSFRISKLLFILRDITLVVNITTVLLDNITDIHRVIISTRLMCIDGYVTRVCKSSGDLNDLWEFQAGLSYTLRNILLDLTGELGHRRGPVNSRLMGLYRALRSNLATQIGATCGAFKVPSVKKDYREIIGGIIFRPRPDRERKSESDSYASGLCRSMSSNRIPDCQGRASSSVLRSIVPTNDREILKDYITVQLATQRVVTWDSEKQKDTRDTNIENEEVEEEEEDKKRKKKEEDETRKKKK</sequence>
<evidence type="ECO:0000313" key="3">
    <source>
        <dbReference type="Proteomes" id="UP001607302"/>
    </source>
</evidence>
<feature type="compositionally biased region" description="Basic and acidic residues" evidence="1">
    <location>
        <begin position="241"/>
        <end position="251"/>
    </location>
</feature>
<reference evidence="2 3" key="1">
    <citation type="journal article" date="2024" name="Ann. Entomol. Soc. Am.">
        <title>Genomic analyses of the southern and eastern yellowjacket wasps (Hymenoptera: Vespidae) reveal evolutionary signatures of social life.</title>
        <authorList>
            <person name="Catto M.A."/>
            <person name="Caine P.B."/>
            <person name="Orr S.E."/>
            <person name="Hunt B.G."/>
            <person name="Goodisman M.A.D."/>
        </authorList>
    </citation>
    <scope>NUCLEOTIDE SEQUENCE [LARGE SCALE GENOMIC DNA]</scope>
    <source>
        <strain evidence="2">233</strain>
        <tissue evidence="2">Head and thorax</tissue>
    </source>
</reference>
<comment type="caution">
    <text evidence="2">The sequence shown here is derived from an EMBL/GenBank/DDBJ whole genome shotgun (WGS) entry which is preliminary data.</text>
</comment>
<protein>
    <submittedName>
        <fullName evidence="2">Uncharacterized protein</fullName>
    </submittedName>
</protein>
<feature type="region of interest" description="Disordered" evidence="1">
    <location>
        <begin position="212"/>
        <end position="251"/>
    </location>
</feature>
<proteinExistence type="predicted"/>
<dbReference type="EMBL" id="JAUDFV010000133">
    <property type="protein sequence ID" value="KAL2726679.1"/>
    <property type="molecule type" value="Genomic_DNA"/>
</dbReference>
<name>A0ABD2B1U7_VESSQ</name>
<keyword evidence="3" id="KW-1185">Reference proteome</keyword>
<accession>A0ABD2B1U7</accession>
<gene>
    <name evidence="2" type="ORF">V1478_006957</name>
</gene>
<feature type="compositionally biased region" description="Acidic residues" evidence="1">
    <location>
        <begin position="224"/>
        <end position="234"/>
    </location>
</feature>
<feature type="compositionally biased region" description="Basic and acidic residues" evidence="1">
    <location>
        <begin position="212"/>
        <end position="223"/>
    </location>
</feature>
<evidence type="ECO:0000256" key="1">
    <source>
        <dbReference type="SAM" id="MobiDB-lite"/>
    </source>
</evidence>
<organism evidence="2 3">
    <name type="scientific">Vespula squamosa</name>
    <name type="common">Southern yellow jacket</name>
    <name type="synonym">Wasp</name>
    <dbReference type="NCBI Taxonomy" id="30214"/>
    <lineage>
        <taxon>Eukaryota</taxon>
        <taxon>Metazoa</taxon>
        <taxon>Ecdysozoa</taxon>
        <taxon>Arthropoda</taxon>
        <taxon>Hexapoda</taxon>
        <taxon>Insecta</taxon>
        <taxon>Pterygota</taxon>
        <taxon>Neoptera</taxon>
        <taxon>Endopterygota</taxon>
        <taxon>Hymenoptera</taxon>
        <taxon>Apocrita</taxon>
        <taxon>Aculeata</taxon>
        <taxon>Vespoidea</taxon>
        <taxon>Vespidae</taxon>
        <taxon>Vespinae</taxon>
        <taxon>Vespula</taxon>
    </lineage>
</organism>